<dbReference type="OrthoDB" id="1903286at2"/>
<dbReference type="Proteomes" id="UP000199263">
    <property type="component" value="Unassembled WGS sequence"/>
</dbReference>
<dbReference type="AlphaFoldDB" id="A0A1I1HFW9"/>
<dbReference type="GO" id="GO:0003677">
    <property type="term" value="F:DNA binding"/>
    <property type="evidence" value="ECO:0007669"/>
    <property type="project" value="InterPro"/>
</dbReference>
<sequence>MELEEILKIIKENFPDKSIDISESLGLLMDTIDDVMNRINEKIGQSYSNRDFSTIEKYTILGKAINFYETKIDEIINFTIIEEADITEENAEEDITRILPNYDEYVVDNKVEHTLYENFTHIRPFGFRINDSEFIEVKTWQEMLLKTCDMFISIDSEKFLGFENNKNMNGKKNKYFSIDENKLRKPEKVADKIYIETNMSGNSIRNLIVKILKEYGIKVNNYKVYFRADYTNINR</sequence>
<dbReference type="RefSeq" id="WP_090087945.1">
    <property type="nucleotide sequence ID" value="NZ_FOMG01000001.1"/>
</dbReference>
<protein>
    <submittedName>
        <fullName evidence="1">Uncharacterized protein</fullName>
    </submittedName>
</protein>
<gene>
    <name evidence="1" type="ORF">SAMN05421842_101223</name>
</gene>
<dbReference type="InterPro" id="IPR036835">
    <property type="entry name" value="SeqA_DNA-bd_C_sf"/>
</dbReference>
<dbReference type="STRING" id="119641.SAMN05421842_101223"/>
<organism evidence="1 2">
    <name type="scientific">Clostridium uliginosum</name>
    <dbReference type="NCBI Taxonomy" id="119641"/>
    <lineage>
        <taxon>Bacteria</taxon>
        <taxon>Bacillati</taxon>
        <taxon>Bacillota</taxon>
        <taxon>Clostridia</taxon>
        <taxon>Eubacteriales</taxon>
        <taxon>Clostridiaceae</taxon>
        <taxon>Clostridium</taxon>
    </lineage>
</organism>
<reference evidence="1 2" key="1">
    <citation type="submission" date="2016-10" db="EMBL/GenBank/DDBJ databases">
        <authorList>
            <person name="de Groot N.N."/>
        </authorList>
    </citation>
    <scope>NUCLEOTIDE SEQUENCE [LARGE SCALE GENOMIC DNA]</scope>
    <source>
        <strain evidence="1 2">DSM 12992</strain>
    </source>
</reference>
<keyword evidence="2" id="KW-1185">Reference proteome</keyword>
<dbReference type="Gene3D" id="1.20.1380.10">
    <property type="entry name" value="Replication modulator SeqA, C-terminal DNA-binding domain"/>
    <property type="match status" value="1"/>
</dbReference>
<evidence type="ECO:0000313" key="2">
    <source>
        <dbReference type="Proteomes" id="UP000199263"/>
    </source>
</evidence>
<proteinExistence type="predicted"/>
<dbReference type="EMBL" id="FOMG01000001">
    <property type="protein sequence ID" value="SFC20363.1"/>
    <property type="molecule type" value="Genomic_DNA"/>
</dbReference>
<name>A0A1I1HFW9_9CLOT</name>
<evidence type="ECO:0000313" key="1">
    <source>
        <dbReference type="EMBL" id="SFC20363.1"/>
    </source>
</evidence>
<accession>A0A1I1HFW9</accession>